<protein>
    <submittedName>
        <fullName evidence="1">Uncharacterized protein</fullName>
    </submittedName>
</protein>
<dbReference type="Proteomes" id="UP000294841">
    <property type="component" value="Unassembled WGS sequence"/>
</dbReference>
<evidence type="ECO:0000313" key="2">
    <source>
        <dbReference type="Proteomes" id="UP000294841"/>
    </source>
</evidence>
<dbReference type="EMBL" id="SLXI01000001">
    <property type="protein sequence ID" value="TCP14222.1"/>
    <property type="molecule type" value="Genomic_DNA"/>
</dbReference>
<proteinExistence type="predicted"/>
<sequence length="187" mass="21660">MYLQQYSNDDISNRKLADLISQLGWSSVKHQVITELSFAFEKLDLVIPLALNNGMGRPKVKQLRQWLKSNKGYDIDFNEVETLYFQLLKQFDDDIDPINLDIFYQLFLFQLSDYLANFDATIKAEPTTFVISNLSEFGYIPSSVLPKENTSVIFDTEKNIQTKQDTSNHLDAPINRGTESWEDLKDF</sequence>
<evidence type="ECO:0000313" key="1">
    <source>
        <dbReference type="EMBL" id="TCP14222.1"/>
    </source>
</evidence>
<keyword evidence="2" id="KW-1185">Reference proteome</keyword>
<dbReference type="OrthoDB" id="7656008at2"/>
<gene>
    <name evidence="1" type="ORF">EV697_101359</name>
</gene>
<dbReference type="AlphaFoldDB" id="A0A4R2N338"/>
<organism evidence="1 2">
    <name type="scientific">Bisgaardia hudsonensis</name>
    <dbReference type="NCBI Taxonomy" id="109472"/>
    <lineage>
        <taxon>Bacteria</taxon>
        <taxon>Pseudomonadati</taxon>
        <taxon>Pseudomonadota</taxon>
        <taxon>Gammaproteobacteria</taxon>
        <taxon>Pasteurellales</taxon>
        <taxon>Pasteurellaceae</taxon>
        <taxon>Bisgaardia</taxon>
    </lineage>
</organism>
<dbReference type="RefSeq" id="WP_132021923.1">
    <property type="nucleotide sequence ID" value="NZ_CP016605.1"/>
</dbReference>
<name>A0A4R2N338_9PAST</name>
<accession>A0A4R2N338</accession>
<comment type="caution">
    <text evidence="1">The sequence shown here is derived from an EMBL/GenBank/DDBJ whole genome shotgun (WGS) entry which is preliminary data.</text>
</comment>
<reference evidence="1 2" key="1">
    <citation type="submission" date="2019-03" db="EMBL/GenBank/DDBJ databases">
        <title>Genomic Encyclopedia of Type Strains, Phase IV (KMG-IV): sequencing the most valuable type-strain genomes for metagenomic binning, comparative biology and taxonomic classification.</title>
        <authorList>
            <person name="Goeker M."/>
        </authorList>
    </citation>
    <scope>NUCLEOTIDE SEQUENCE [LARGE SCALE GENOMIC DNA]</scope>
    <source>
        <strain evidence="1 2">DSM 28231</strain>
    </source>
</reference>